<keyword evidence="2" id="KW-0732">Signal</keyword>
<protein>
    <submittedName>
        <fullName evidence="3">Variant surface glycoprotein 1125.1209</fullName>
    </submittedName>
</protein>
<proteinExistence type="predicted"/>
<dbReference type="VEuPathDB" id="TriTrypDB:Tb927.10.16400"/>
<dbReference type="AlphaFoldDB" id="A0A1J0R6P3"/>
<name>A0A1J0R6P3_9TRYP</name>
<reference evidence="3" key="1">
    <citation type="submission" date="2016-08" db="EMBL/GenBank/DDBJ databases">
        <title>VSG repertoire of Trypanosoma brucei EATRO 1125.</title>
        <authorList>
            <person name="Cross G.A."/>
        </authorList>
    </citation>
    <scope>NUCLEOTIDE SEQUENCE</scope>
    <source>
        <strain evidence="3">EATRO 1125</strain>
    </source>
</reference>
<feature type="signal peptide" evidence="2">
    <location>
        <begin position="1"/>
        <end position="17"/>
    </location>
</feature>
<organism evidence="3">
    <name type="scientific">Trypanosoma brucei</name>
    <dbReference type="NCBI Taxonomy" id="5691"/>
    <lineage>
        <taxon>Eukaryota</taxon>
        <taxon>Discoba</taxon>
        <taxon>Euglenozoa</taxon>
        <taxon>Kinetoplastea</taxon>
        <taxon>Metakinetoplastina</taxon>
        <taxon>Trypanosomatida</taxon>
        <taxon>Trypanosomatidae</taxon>
        <taxon>Trypanosoma</taxon>
    </lineage>
</organism>
<accession>A0A1J0R6P3</accession>
<dbReference type="EMBL" id="KX699495">
    <property type="protein sequence ID" value="APD73451.1"/>
    <property type="molecule type" value="Genomic_DNA"/>
</dbReference>
<feature type="region of interest" description="Disordered" evidence="1">
    <location>
        <begin position="427"/>
        <end position="455"/>
    </location>
</feature>
<dbReference type="VEuPathDB" id="TriTrypDB:Tb1125.10.16400"/>
<sequence length="455" mass="48830">MCDKFVVVLLLASGSLADPTAMGNDATTWCHERAYVKVMIETIEDERTERTERIKEDTRLAAILNLPAEHEAATGPSKTRQILSIAAKQILVEKGQKLVDFLTATQRPLKYLRARLKLYDNAEAIAAHSVPTLGNGQHSSNAMNANPCSVQLTIKRTGNSICSGKTSDRATKAAVRAKISTFTKAKAVDTLTVTALLTGGKAELKGNDGSRNWNGATTVPGGCSCTTDCGTHVRITSISQTTAATKDPEAATTLPTTDTDYPQDDAAAANPTHQNKAKLLAVYKKLKEAFANKPLKLTDITLAQIKTLARKAGVDAALLDPLEKLGKAGTEASNSKLDAEMDRIYNSGADFKTNFTDNAKTIKIKITVEAGSEPMERQQIVAKGEISKALAYLKKHQLKAQLAEKSAATTAAATSASQTCQIKNKKADCKDNDGCKWNSTEKNEGDFCKPKEEEG</sequence>
<dbReference type="VEuPathDB" id="TriTrypDB:Tb427_000289200"/>
<dbReference type="SUPFAM" id="SSF58087">
    <property type="entry name" value="Variant surface glycoprotein (N-terminal domain)"/>
    <property type="match status" value="1"/>
</dbReference>
<feature type="chain" id="PRO_5013108398" evidence="2">
    <location>
        <begin position="18"/>
        <end position="455"/>
    </location>
</feature>
<evidence type="ECO:0000256" key="1">
    <source>
        <dbReference type="SAM" id="MobiDB-lite"/>
    </source>
</evidence>
<evidence type="ECO:0000313" key="3">
    <source>
        <dbReference type="EMBL" id="APD73451.1"/>
    </source>
</evidence>
<feature type="region of interest" description="Disordered" evidence="1">
    <location>
        <begin position="240"/>
        <end position="260"/>
    </location>
</feature>
<evidence type="ECO:0000256" key="2">
    <source>
        <dbReference type="SAM" id="SignalP"/>
    </source>
</evidence>